<reference evidence="2" key="1">
    <citation type="submission" date="2017-09" db="EMBL/GenBank/DDBJ databases">
        <title>FDA dAtabase for Regulatory Grade micrObial Sequences (FDA-ARGOS): Supporting development and validation of Infectious Disease Dx tests.</title>
        <authorList>
            <person name="Minogue T."/>
            <person name="Wolcott M."/>
            <person name="Wasieloski L."/>
            <person name="Aguilar W."/>
            <person name="Moore D."/>
            <person name="Tallon L."/>
            <person name="Sadzewicz L."/>
            <person name="Ott S."/>
            <person name="Zhao X."/>
            <person name="Nagaraj S."/>
            <person name="Vavikolanu K."/>
            <person name="Aluvathingal J."/>
            <person name="Nadendla S."/>
            <person name="Sichtig H."/>
        </authorList>
    </citation>
    <scope>NUCLEOTIDE SEQUENCE [LARGE SCALE GENOMIC DNA]</scope>
    <source>
        <strain evidence="2">FDAARGOS_404</strain>
    </source>
</reference>
<proteinExistence type="predicted"/>
<protein>
    <submittedName>
        <fullName evidence="1">Uncharacterized protein</fullName>
    </submittedName>
</protein>
<name>A0A855EM16_9ENTR</name>
<comment type="caution">
    <text evidence="1">The sequence shown here is derived from an EMBL/GenBank/DDBJ whole genome shotgun (WGS) entry which is preliminary data.</text>
</comment>
<dbReference type="Proteomes" id="UP000222768">
    <property type="component" value="Unassembled WGS sequence"/>
</dbReference>
<dbReference type="AlphaFoldDB" id="A0A855EM16"/>
<evidence type="ECO:0000313" key="2">
    <source>
        <dbReference type="Proteomes" id="UP000222768"/>
    </source>
</evidence>
<organism evidence="1 2">
    <name type="scientific">Leclercia adecarboxylata</name>
    <dbReference type="NCBI Taxonomy" id="83655"/>
    <lineage>
        <taxon>Bacteria</taxon>
        <taxon>Pseudomonadati</taxon>
        <taxon>Pseudomonadota</taxon>
        <taxon>Gammaproteobacteria</taxon>
        <taxon>Enterobacterales</taxon>
        <taxon>Enterobacteriaceae</taxon>
        <taxon>Leclercia</taxon>
    </lineage>
</organism>
<gene>
    <name evidence="1" type="ORF">CRX53_16835</name>
</gene>
<dbReference type="EMBL" id="PDLK01000002">
    <property type="protein sequence ID" value="PHH05508.1"/>
    <property type="molecule type" value="Genomic_DNA"/>
</dbReference>
<evidence type="ECO:0000313" key="1">
    <source>
        <dbReference type="EMBL" id="PHH05508.1"/>
    </source>
</evidence>
<accession>A0A855EM16</accession>
<sequence length="100" mass="11372">MADPLIARDKEVFEGDDFAIIQLNDQVVTAAFVAENVGAFGIDFNDGGIIQRHLRPVCYPFHVRQFGDDSDFTHVYYSRQSAMKWRAVSAISIEQIERHP</sequence>